<protein>
    <submittedName>
        <fullName evidence="1">Uncharacterized protein</fullName>
    </submittedName>
</protein>
<evidence type="ECO:0000313" key="1">
    <source>
        <dbReference type="EMBL" id="MFC4518292.1"/>
    </source>
</evidence>
<dbReference type="Pfam" id="PF25681">
    <property type="entry name" value="Phage_TTP_17"/>
    <property type="match status" value="1"/>
</dbReference>
<dbReference type="InterPro" id="IPR058154">
    <property type="entry name" value="Bxb1_TTP-like"/>
</dbReference>
<organism evidence="1 2">
    <name type="scientific">Streptomyces ehimensis</name>
    <dbReference type="NCBI Taxonomy" id="68195"/>
    <lineage>
        <taxon>Bacteria</taxon>
        <taxon>Bacillati</taxon>
        <taxon>Actinomycetota</taxon>
        <taxon>Actinomycetes</taxon>
        <taxon>Kitasatosporales</taxon>
        <taxon>Streptomycetaceae</taxon>
        <taxon>Streptomyces</taxon>
    </lineage>
</organism>
<name>A0ABV9BWA2_9ACTN</name>
<accession>A0ABV9BWA2</accession>
<comment type="caution">
    <text evidence="1">The sequence shown here is derived from an EMBL/GenBank/DDBJ whole genome shotgun (WGS) entry which is preliminary data.</text>
</comment>
<keyword evidence="2" id="KW-1185">Reference proteome</keyword>
<gene>
    <name evidence="1" type="ORF">ACFPEN_36170</name>
</gene>
<evidence type="ECO:0000313" key="2">
    <source>
        <dbReference type="Proteomes" id="UP001595990"/>
    </source>
</evidence>
<reference evidence="2" key="1">
    <citation type="journal article" date="2019" name="Int. J. Syst. Evol. Microbiol.">
        <title>The Global Catalogue of Microorganisms (GCM) 10K type strain sequencing project: providing services to taxonomists for standard genome sequencing and annotation.</title>
        <authorList>
            <consortium name="The Broad Institute Genomics Platform"/>
            <consortium name="The Broad Institute Genome Sequencing Center for Infectious Disease"/>
            <person name="Wu L."/>
            <person name="Ma J."/>
        </authorList>
    </citation>
    <scope>NUCLEOTIDE SEQUENCE [LARGE SCALE GENOMIC DNA]</scope>
    <source>
        <strain evidence="2">CECT 8064</strain>
    </source>
</reference>
<dbReference type="RefSeq" id="WP_417924568.1">
    <property type="nucleotide sequence ID" value="NZ_JBHSFS010000042.1"/>
</dbReference>
<dbReference type="EMBL" id="JBHSFS010000042">
    <property type="protein sequence ID" value="MFC4518292.1"/>
    <property type="molecule type" value="Genomic_DNA"/>
</dbReference>
<sequence>MKVEDFTVETYKLYYGTGDEAVITAPVTSKPVGFNITLDPTATEKVLLIVGTDGDNAVAWHYPKVAVSGGDSITWTRPPLSEVPVKATILGYGGSTGTVTERYAL</sequence>
<proteinExistence type="predicted"/>
<dbReference type="Proteomes" id="UP001595990">
    <property type="component" value="Unassembled WGS sequence"/>
</dbReference>